<proteinExistence type="predicted"/>
<reference evidence="2" key="1">
    <citation type="submission" date="2018-02" db="EMBL/GenBank/DDBJ databases">
        <authorList>
            <person name="Cohen D.B."/>
            <person name="Kent A.D."/>
        </authorList>
    </citation>
    <scope>NUCLEOTIDE SEQUENCE</scope>
</reference>
<protein>
    <submittedName>
        <fullName evidence="2">Uncharacterized protein</fullName>
    </submittedName>
</protein>
<evidence type="ECO:0000313" key="2">
    <source>
        <dbReference type="EMBL" id="SPC79313.1"/>
    </source>
</evidence>
<gene>
    <name evidence="2" type="ORF">FSB_LOCUS7195</name>
</gene>
<feature type="compositionally biased region" description="Acidic residues" evidence="1">
    <location>
        <begin position="416"/>
        <end position="425"/>
    </location>
</feature>
<dbReference type="PANTHER" id="PTHR37262:SF1">
    <property type="entry name" value="PROTEIN PEP-RELATED DEVELOPMENT ARRESTED 1, CHLOROPLASTIC"/>
    <property type="match status" value="1"/>
</dbReference>
<name>A0A2N9EWX1_FAGSY</name>
<feature type="region of interest" description="Disordered" evidence="1">
    <location>
        <begin position="484"/>
        <end position="508"/>
    </location>
</feature>
<dbReference type="PANTHER" id="PTHR37262">
    <property type="entry name" value="PROTEIN PEP-RELATED DEVELOPMENT ARRESTED 1, CHLOROPLASTIC"/>
    <property type="match status" value="1"/>
</dbReference>
<evidence type="ECO:0000256" key="1">
    <source>
        <dbReference type="SAM" id="MobiDB-lite"/>
    </source>
</evidence>
<dbReference type="GO" id="GO:0042644">
    <property type="term" value="C:chloroplast nucleoid"/>
    <property type="evidence" value="ECO:0007669"/>
    <property type="project" value="InterPro"/>
</dbReference>
<dbReference type="InterPro" id="IPR038961">
    <property type="entry name" value="PRDA1"/>
</dbReference>
<organism evidence="2">
    <name type="scientific">Fagus sylvatica</name>
    <name type="common">Beechnut</name>
    <dbReference type="NCBI Taxonomy" id="28930"/>
    <lineage>
        <taxon>Eukaryota</taxon>
        <taxon>Viridiplantae</taxon>
        <taxon>Streptophyta</taxon>
        <taxon>Embryophyta</taxon>
        <taxon>Tracheophyta</taxon>
        <taxon>Spermatophyta</taxon>
        <taxon>Magnoliopsida</taxon>
        <taxon>eudicotyledons</taxon>
        <taxon>Gunneridae</taxon>
        <taxon>Pentapetalae</taxon>
        <taxon>rosids</taxon>
        <taxon>fabids</taxon>
        <taxon>Fagales</taxon>
        <taxon>Fagaceae</taxon>
        <taxon>Fagus</taxon>
    </lineage>
</organism>
<feature type="region of interest" description="Disordered" evidence="1">
    <location>
        <begin position="411"/>
        <end position="448"/>
    </location>
</feature>
<sequence length="652" mass="71239">MLHCSIFFSPTFSRTSPPITNQTTIPSFCFTTPSSYHHHQQWQLKQPKKQRGQLFLALCASPTTSYEVGGGYPDEELDLQDKSGRTSRTQQQWDSKLDTSDYEALLNGGEQVTSVLQEMITLLEDMSMDEASEEVAVELAAQGVIGKRVDQMESGFMMALDYMIQLAEKDQDDKLFRTASGAGLTIDLCHNMRQTQSKEISLVGYVWNGGGTFGRLEGTSWSRNDWTATPSSSSSSNFLEFLHLLTLRSQITVRGDQGDSIIPSYEEVPPTCKDVPPNCLVQVLGLLCRTPQKESRHELLRRVAAGGGAFKSEKGTKVHIPGANLNEIANQADDLLETMENRPVVPDRKLLARLVLIREEARNMMGGGIMDERNDRGFSTLPEAEVNFLTKLVALKPGKTVQEMIKNVMQGKDEGADNTDSDEENGAGGRVSSGFAGRESVTGRKPLPVRPGMFLETVSKVLGGIYAGNDSGITAQHLEWITKEEKEKGSEKRKRKGSGSGLRNRDRTISGLDLPHAEVRAGCAALNTEEDEEWVSGVWFSGSFERRKGKFFCEGANLELNQVVVAIALVLEVEDLGVVVGGREDEYGVEELEDSIANVGKIGLDLGSVVVDHGDVVLVAVALLLLLNGKDDGPRGSAVHCLEIWTSVAVVG</sequence>
<dbReference type="AlphaFoldDB" id="A0A2N9EWX1"/>
<accession>A0A2N9EWX1</accession>
<dbReference type="GO" id="GO:0006355">
    <property type="term" value="P:regulation of DNA-templated transcription"/>
    <property type="evidence" value="ECO:0007669"/>
    <property type="project" value="InterPro"/>
</dbReference>
<dbReference type="EMBL" id="OIVN01000380">
    <property type="protein sequence ID" value="SPC79313.1"/>
    <property type="molecule type" value="Genomic_DNA"/>
</dbReference>